<protein>
    <submittedName>
        <fullName evidence="2">NADPH-dependent ferric siderophore reductase, contains FAD-binding and SIP domains</fullName>
    </submittedName>
</protein>
<dbReference type="SUPFAM" id="SSF63380">
    <property type="entry name" value="Riboflavin synthase domain-like"/>
    <property type="match status" value="1"/>
</dbReference>
<dbReference type="InterPro" id="IPR017927">
    <property type="entry name" value="FAD-bd_FR_type"/>
</dbReference>
<evidence type="ECO:0000313" key="3">
    <source>
        <dbReference type="Proteomes" id="UP000199558"/>
    </source>
</evidence>
<name>A0A1A9BAS4_9ACTN</name>
<organism evidence="2 3">
    <name type="scientific">Micromonospora sediminicola</name>
    <dbReference type="NCBI Taxonomy" id="946078"/>
    <lineage>
        <taxon>Bacteria</taxon>
        <taxon>Bacillati</taxon>
        <taxon>Actinomycetota</taxon>
        <taxon>Actinomycetes</taxon>
        <taxon>Micromonosporales</taxon>
        <taxon>Micromonosporaceae</taxon>
        <taxon>Micromonospora</taxon>
    </lineage>
</organism>
<proteinExistence type="predicted"/>
<dbReference type="Proteomes" id="UP000199558">
    <property type="component" value="Unassembled WGS sequence"/>
</dbReference>
<dbReference type="InterPro" id="IPR017938">
    <property type="entry name" value="Riboflavin_synthase-like_b-brl"/>
</dbReference>
<dbReference type="CDD" id="cd06193">
    <property type="entry name" value="siderophore_interacting"/>
    <property type="match status" value="1"/>
</dbReference>
<dbReference type="InterPro" id="IPR013113">
    <property type="entry name" value="SIP_FAD-bd"/>
</dbReference>
<dbReference type="OrthoDB" id="3396083at2"/>
<sequence>MKRNWEGLVLKAMGGRDFRLTVRGTESVDGHYQRLLLDDGGLLAACGIHPTMWIRLWFDDGGRAHQRAYTLVDPDPEHGRFTLEFALHDGVAARWATTAEVGDTIDATVQGSAFQLPEPTPEHLYLVGDAASLPAVNSLLDAGADIPATVWLEYAHEGEKALAPRARAHHQVTWVPRRDDGRHLVDTVCAALPAAGTAHYWVACEAASTRSITRHVRRTLGVGKHQLTALGYWRAV</sequence>
<accession>A0A1A9BAS4</accession>
<dbReference type="InterPro" id="IPR039374">
    <property type="entry name" value="SIP_fam"/>
</dbReference>
<evidence type="ECO:0000259" key="1">
    <source>
        <dbReference type="PROSITE" id="PS51384"/>
    </source>
</evidence>
<evidence type="ECO:0000313" key="2">
    <source>
        <dbReference type="EMBL" id="SBT66079.1"/>
    </source>
</evidence>
<dbReference type="STRING" id="946078.GA0070622_3096"/>
<dbReference type="AlphaFoldDB" id="A0A1A9BAS4"/>
<dbReference type="Pfam" id="PF08021">
    <property type="entry name" value="FAD_binding_9"/>
    <property type="match status" value="1"/>
</dbReference>
<dbReference type="Pfam" id="PF04954">
    <property type="entry name" value="SIP"/>
    <property type="match status" value="1"/>
</dbReference>
<dbReference type="InterPro" id="IPR007037">
    <property type="entry name" value="SIP_rossman_dom"/>
</dbReference>
<dbReference type="RefSeq" id="WP_091573924.1">
    <property type="nucleotide sequence ID" value="NZ_FLRH01000003.1"/>
</dbReference>
<dbReference type="Gene3D" id="2.40.30.10">
    <property type="entry name" value="Translation factors"/>
    <property type="match status" value="1"/>
</dbReference>
<keyword evidence="3" id="KW-1185">Reference proteome</keyword>
<feature type="domain" description="FAD-binding FR-type" evidence="1">
    <location>
        <begin position="15"/>
        <end position="117"/>
    </location>
</feature>
<dbReference type="PANTHER" id="PTHR30157:SF0">
    <property type="entry name" value="NADPH-DEPENDENT FERRIC-CHELATE REDUCTASE"/>
    <property type="match status" value="1"/>
</dbReference>
<reference evidence="3" key="1">
    <citation type="submission" date="2016-06" db="EMBL/GenBank/DDBJ databases">
        <authorList>
            <person name="Varghese N."/>
            <person name="Submissions Spin"/>
        </authorList>
    </citation>
    <scope>NUCLEOTIDE SEQUENCE [LARGE SCALE GENOMIC DNA]</scope>
    <source>
        <strain evidence="3">DSM 45794</strain>
    </source>
</reference>
<dbReference type="PROSITE" id="PS51384">
    <property type="entry name" value="FAD_FR"/>
    <property type="match status" value="1"/>
</dbReference>
<dbReference type="Gene3D" id="3.40.50.80">
    <property type="entry name" value="Nucleotide-binding domain of ferredoxin-NADP reductase (FNR) module"/>
    <property type="match status" value="1"/>
</dbReference>
<gene>
    <name evidence="2" type="ORF">GA0070622_3096</name>
</gene>
<dbReference type="GO" id="GO:0016491">
    <property type="term" value="F:oxidoreductase activity"/>
    <property type="evidence" value="ECO:0007669"/>
    <property type="project" value="InterPro"/>
</dbReference>
<dbReference type="EMBL" id="FLRH01000003">
    <property type="protein sequence ID" value="SBT66079.1"/>
    <property type="molecule type" value="Genomic_DNA"/>
</dbReference>
<dbReference type="PANTHER" id="PTHR30157">
    <property type="entry name" value="FERRIC REDUCTASE, NADPH-DEPENDENT"/>
    <property type="match status" value="1"/>
</dbReference>
<dbReference type="InterPro" id="IPR039261">
    <property type="entry name" value="FNR_nucleotide-bd"/>
</dbReference>